<proteinExistence type="predicted"/>
<dbReference type="SUPFAM" id="SSF69118">
    <property type="entry name" value="AhpD-like"/>
    <property type="match status" value="1"/>
</dbReference>
<keyword evidence="3" id="KW-1185">Reference proteome</keyword>
<dbReference type="InterPro" id="IPR029032">
    <property type="entry name" value="AhpD-like"/>
</dbReference>
<dbReference type="RefSeq" id="WP_212536015.1">
    <property type="nucleotide sequence ID" value="NZ_JAGTUU010000003.1"/>
</dbReference>
<evidence type="ECO:0000259" key="1">
    <source>
        <dbReference type="Pfam" id="PF02627"/>
    </source>
</evidence>
<dbReference type="AlphaFoldDB" id="A0A8J7WET6"/>
<organism evidence="2 3">
    <name type="scientific">Thetidibacter halocola</name>
    <dbReference type="NCBI Taxonomy" id="2827239"/>
    <lineage>
        <taxon>Bacteria</taxon>
        <taxon>Pseudomonadati</taxon>
        <taxon>Pseudomonadota</taxon>
        <taxon>Alphaproteobacteria</taxon>
        <taxon>Rhodobacterales</taxon>
        <taxon>Roseobacteraceae</taxon>
        <taxon>Thetidibacter</taxon>
    </lineage>
</organism>
<sequence>MSGPADFPPLSDAAWPEAVADMRAGFAGRLNVYRVMAHHPDLLRAWRPLREHVVNRTALGPQLSEVAILRTGHRLGSSYEWNQHIERARARGLSDARIASCAGPLDAMDTTDALVARAVDELFDAHALTPATISALVEGLGKAAMFDLIATVGFYSVLGYTLNSFGTPLDEDVAQALRDRPFAP</sequence>
<dbReference type="Pfam" id="PF02627">
    <property type="entry name" value="CMD"/>
    <property type="match status" value="1"/>
</dbReference>
<accession>A0A8J7WET6</accession>
<name>A0A8J7WET6_9RHOB</name>
<dbReference type="Proteomes" id="UP000681356">
    <property type="component" value="Unassembled WGS sequence"/>
</dbReference>
<dbReference type="Gene3D" id="1.20.1290.10">
    <property type="entry name" value="AhpD-like"/>
    <property type="match status" value="1"/>
</dbReference>
<dbReference type="InterPro" id="IPR003779">
    <property type="entry name" value="CMD-like"/>
</dbReference>
<feature type="domain" description="Carboxymuconolactone decarboxylase-like" evidence="1">
    <location>
        <begin position="40"/>
        <end position="115"/>
    </location>
</feature>
<evidence type="ECO:0000313" key="2">
    <source>
        <dbReference type="EMBL" id="MBS0124043.1"/>
    </source>
</evidence>
<reference evidence="2" key="1">
    <citation type="submission" date="2021-04" db="EMBL/GenBank/DDBJ databases">
        <authorList>
            <person name="Yoon J."/>
        </authorList>
    </citation>
    <scope>NUCLEOTIDE SEQUENCE</scope>
    <source>
        <strain evidence="2">KMU-90</strain>
    </source>
</reference>
<comment type="caution">
    <text evidence="2">The sequence shown here is derived from an EMBL/GenBank/DDBJ whole genome shotgun (WGS) entry which is preliminary data.</text>
</comment>
<dbReference type="GO" id="GO:0051920">
    <property type="term" value="F:peroxiredoxin activity"/>
    <property type="evidence" value="ECO:0007669"/>
    <property type="project" value="InterPro"/>
</dbReference>
<protein>
    <submittedName>
        <fullName evidence="2">Carboxymuconolactone decarboxylase family protein</fullName>
    </submittedName>
</protein>
<dbReference type="EMBL" id="JAGTUU010000003">
    <property type="protein sequence ID" value="MBS0124043.1"/>
    <property type="molecule type" value="Genomic_DNA"/>
</dbReference>
<evidence type="ECO:0000313" key="3">
    <source>
        <dbReference type="Proteomes" id="UP000681356"/>
    </source>
</evidence>
<dbReference type="PANTHER" id="PTHR34846">
    <property type="entry name" value="4-CARBOXYMUCONOLACTONE DECARBOXYLASE FAMILY PROTEIN (AFU_ORTHOLOGUE AFUA_6G11590)"/>
    <property type="match status" value="1"/>
</dbReference>
<gene>
    <name evidence="2" type="ORF">KB874_07835</name>
</gene>
<dbReference type="PANTHER" id="PTHR34846:SF11">
    <property type="entry name" value="4-CARBOXYMUCONOLACTONE DECARBOXYLASE FAMILY PROTEIN (AFU_ORTHOLOGUE AFUA_6G11590)"/>
    <property type="match status" value="1"/>
</dbReference>